<gene>
    <name evidence="1" type="ORF">Pa4123_61680</name>
</gene>
<name>A0ABQ5R3Y9_9ACTN</name>
<evidence type="ECO:0008006" key="3">
    <source>
        <dbReference type="Google" id="ProtNLM"/>
    </source>
</evidence>
<evidence type="ECO:0000313" key="1">
    <source>
        <dbReference type="EMBL" id="GLI00892.1"/>
    </source>
</evidence>
<reference evidence="1" key="1">
    <citation type="submission" date="2022-12" db="EMBL/GenBank/DDBJ databases">
        <title>New Phytohabitans aurantiacus sp. RD004123 nov., an actinomycete isolated from soil.</title>
        <authorList>
            <person name="Triningsih D.W."/>
            <person name="Harunari E."/>
            <person name="Igarashi Y."/>
        </authorList>
    </citation>
    <scope>NUCLEOTIDE SEQUENCE</scope>
    <source>
        <strain evidence="1">RD004123</strain>
    </source>
</reference>
<dbReference type="RefSeq" id="WP_281901514.1">
    <property type="nucleotide sequence ID" value="NZ_BSDI01000038.1"/>
</dbReference>
<keyword evidence="2" id="KW-1185">Reference proteome</keyword>
<dbReference type="InterPro" id="IPR027417">
    <property type="entry name" value="P-loop_NTPase"/>
</dbReference>
<comment type="caution">
    <text evidence="1">The sequence shown here is derived from an EMBL/GenBank/DDBJ whole genome shotgun (WGS) entry which is preliminary data.</text>
</comment>
<organism evidence="1 2">
    <name type="scientific">Phytohabitans aurantiacus</name>
    <dbReference type="NCBI Taxonomy" id="3016789"/>
    <lineage>
        <taxon>Bacteria</taxon>
        <taxon>Bacillati</taxon>
        <taxon>Actinomycetota</taxon>
        <taxon>Actinomycetes</taxon>
        <taxon>Micromonosporales</taxon>
        <taxon>Micromonosporaceae</taxon>
    </lineage>
</organism>
<evidence type="ECO:0000313" key="2">
    <source>
        <dbReference type="Proteomes" id="UP001144280"/>
    </source>
</evidence>
<sequence length="266" mass="27336">MALIALCSAKGSPGATVTALACTLTWTRRTILAECDPAGGDLAAGYLREVRLDGRGLAQLTASMHRRRLGEDLWGQLVDLAPGEGSAMTRLALPGLTDPAQAGGLVAGWAQLAHLFRSLETGATGYDVIADCGRLVAAHPPTPLLAAADAVLLVLRPTLPSIRASATALAGLARLGAGPVGLVTVGDGSYPARELASELRTPLVAGLPDDPGTAVVLSNGGERHRGRLLRAASQMESPVWRMVNAGRVTRKASGGVGEVVEVRSVH</sequence>
<protein>
    <recommendedName>
        <fullName evidence="3">Chromosome partitioning ATPase</fullName>
    </recommendedName>
</protein>
<dbReference type="Gene3D" id="3.40.50.300">
    <property type="entry name" value="P-loop containing nucleotide triphosphate hydrolases"/>
    <property type="match status" value="1"/>
</dbReference>
<accession>A0ABQ5R3Y9</accession>
<proteinExistence type="predicted"/>
<dbReference type="Proteomes" id="UP001144280">
    <property type="component" value="Unassembled WGS sequence"/>
</dbReference>
<dbReference type="EMBL" id="BSDI01000038">
    <property type="protein sequence ID" value="GLI00892.1"/>
    <property type="molecule type" value="Genomic_DNA"/>
</dbReference>
<dbReference type="SUPFAM" id="SSF52540">
    <property type="entry name" value="P-loop containing nucleoside triphosphate hydrolases"/>
    <property type="match status" value="1"/>
</dbReference>